<dbReference type="Pfam" id="PF13424">
    <property type="entry name" value="TPR_12"/>
    <property type="match status" value="1"/>
</dbReference>
<comment type="caution">
    <text evidence="7">The sequence shown here is derived from an EMBL/GenBank/DDBJ whole genome shotgun (WGS) entry which is preliminary data.</text>
</comment>
<dbReference type="OrthoDB" id="6193797at2"/>
<keyword evidence="3" id="KW-0808">Transferase</keyword>
<dbReference type="InterPro" id="IPR051939">
    <property type="entry name" value="Glycosyltr_41/O-GlcNAc_trsf"/>
</dbReference>
<gene>
    <name evidence="7" type="ORF">CHU95_01455</name>
</gene>
<dbReference type="Proteomes" id="UP000216998">
    <property type="component" value="Unassembled WGS sequence"/>
</dbReference>
<keyword evidence="8" id="KW-1185">Reference proteome</keyword>
<comment type="pathway">
    <text evidence="1">Protein modification; protein glycosylation.</text>
</comment>
<accession>A0A255Z761</accession>
<reference evidence="7 8" key="1">
    <citation type="submission" date="2017-07" db="EMBL/GenBank/DDBJ databases">
        <title>Niveispirillum cyanobacteriorum sp. nov., isolated from cyanobacterial aggregates in a eutrophic lake.</title>
        <authorList>
            <person name="Cai H."/>
        </authorList>
    </citation>
    <scope>NUCLEOTIDE SEQUENCE [LARGE SCALE GENOMIC DNA]</scope>
    <source>
        <strain evidence="8">TH1-14</strain>
    </source>
</reference>
<dbReference type="AlphaFoldDB" id="A0A255Z761"/>
<evidence type="ECO:0000256" key="3">
    <source>
        <dbReference type="ARBA" id="ARBA00022679"/>
    </source>
</evidence>
<dbReference type="InterPro" id="IPR019734">
    <property type="entry name" value="TPR_rpt"/>
</dbReference>
<feature type="repeat" description="TPR" evidence="6">
    <location>
        <begin position="85"/>
        <end position="118"/>
    </location>
</feature>
<evidence type="ECO:0000313" key="7">
    <source>
        <dbReference type="EMBL" id="OYQ37387.1"/>
    </source>
</evidence>
<keyword evidence="4" id="KW-0677">Repeat</keyword>
<dbReference type="SUPFAM" id="SSF53756">
    <property type="entry name" value="UDP-Glycosyltransferase/glycogen phosphorylase"/>
    <property type="match status" value="1"/>
</dbReference>
<proteinExistence type="predicted"/>
<dbReference type="Pfam" id="PF13432">
    <property type="entry name" value="TPR_16"/>
    <property type="match status" value="2"/>
</dbReference>
<evidence type="ECO:0000256" key="2">
    <source>
        <dbReference type="ARBA" id="ARBA00022676"/>
    </source>
</evidence>
<dbReference type="SUPFAM" id="SSF48452">
    <property type="entry name" value="TPR-like"/>
    <property type="match status" value="2"/>
</dbReference>
<dbReference type="GO" id="GO:0016757">
    <property type="term" value="F:glycosyltransferase activity"/>
    <property type="evidence" value="ECO:0007669"/>
    <property type="project" value="UniProtKB-KW"/>
</dbReference>
<evidence type="ECO:0000313" key="8">
    <source>
        <dbReference type="Proteomes" id="UP000216998"/>
    </source>
</evidence>
<evidence type="ECO:0000256" key="1">
    <source>
        <dbReference type="ARBA" id="ARBA00004922"/>
    </source>
</evidence>
<dbReference type="PANTHER" id="PTHR44835">
    <property type="entry name" value="UDP-N-ACETYLGLUCOSAMINE--PEPTIDE N-ACETYLGLUCOSAMINYLTRANSFERASE SPINDLY-RELATED"/>
    <property type="match status" value="1"/>
</dbReference>
<keyword evidence="5 6" id="KW-0802">TPR repeat</keyword>
<dbReference type="Gene3D" id="3.40.50.2000">
    <property type="entry name" value="Glycogen Phosphorylase B"/>
    <property type="match status" value="1"/>
</dbReference>
<dbReference type="PROSITE" id="PS50293">
    <property type="entry name" value="TPR_REGION"/>
    <property type="match status" value="2"/>
</dbReference>
<evidence type="ECO:0000256" key="6">
    <source>
        <dbReference type="PROSITE-ProRule" id="PRU00339"/>
    </source>
</evidence>
<evidence type="ECO:0000256" key="5">
    <source>
        <dbReference type="ARBA" id="ARBA00022803"/>
    </source>
</evidence>
<dbReference type="SMART" id="SM00028">
    <property type="entry name" value="TPR"/>
    <property type="match status" value="9"/>
</dbReference>
<dbReference type="EMBL" id="NOXU01000015">
    <property type="protein sequence ID" value="OYQ37387.1"/>
    <property type="molecule type" value="Genomic_DNA"/>
</dbReference>
<dbReference type="Gene3D" id="1.25.40.10">
    <property type="entry name" value="Tetratricopeptide repeat domain"/>
    <property type="match status" value="5"/>
</dbReference>
<keyword evidence="2" id="KW-0328">Glycosyltransferase</keyword>
<feature type="repeat" description="TPR" evidence="6">
    <location>
        <begin position="187"/>
        <end position="220"/>
    </location>
</feature>
<dbReference type="PANTHER" id="PTHR44835:SF1">
    <property type="entry name" value="PROTEIN O-GLCNAC TRANSFERASE"/>
    <property type="match status" value="1"/>
</dbReference>
<dbReference type="Pfam" id="PF13414">
    <property type="entry name" value="TPR_11"/>
    <property type="match status" value="1"/>
</dbReference>
<feature type="repeat" description="TPR" evidence="6">
    <location>
        <begin position="119"/>
        <end position="152"/>
    </location>
</feature>
<evidence type="ECO:0000256" key="4">
    <source>
        <dbReference type="ARBA" id="ARBA00022737"/>
    </source>
</evidence>
<feature type="repeat" description="TPR" evidence="6">
    <location>
        <begin position="255"/>
        <end position="288"/>
    </location>
</feature>
<organism evidence="7 8">
    <name type="scientific">Niveispirillum lacus</name>
    <dbReference type="NCBI Taxonomy" id="1981099"/>
    <lineage>
        <taxon>Bacteria</taxon>
        <taxon>Pseudomonadati</taxon>
        <taxon>Pseudomonadota</taxon>
        <taxon>Alphaproteobacteria</taxon>
        <taxon>Rhodospirillales</taxon>
        <taxon>Azospirillaceae</taxon>
        <taxon>Niveispirillum</taxon>
    </lineage>
</organism>
<feature type="repeat" description="TPR" evidence="6">
    <location>
        <begin position="51"/>
        <end position="84"/>
    </location>
</feature>
<feature type="repeat" description="TPR" evidence="6">
    <location>
        <begin position="323"/>
        <end position="356"/>
    </location>
</feature>
<name>A0A255Z761_9PROT</name>
<dbReference type="Pfam" id="PF07719">
    <property type="entry name" value="TPR_2"/>
    <property type="match status" value="1"/>
</dbReference>
<protein>
    <submittedName>
        <fullName evidence="7">Uncharacterized protein</fullName>
    </submittedName>
</protein>
<dbReference type="InterPro" id="IPR013105">
    <property type="entry name" value="TPR_2"/>
</dbReference>
<sequence>MLVHRDRMGVGMGSGRAVLTAEQAVRLHQAGDVAGAAAAYRALLLTDPRNAQLLNLLGVACLQQGDPAEAVRLLTDAVRRQPSAPDFHDNLGSALRAQGNPAPAVEAHRKALRLRPDHAPYLFNLGNALAAMGAHRQAADAYVKSLAVRPGHAGAMFNLANSRRALGDLDEAAASYRALLAQQPDHAQAWNNLGAVLATRGELAGAEDAYRHALAARPGHAETLSNLGNVLVERGRLGEGLQYHLAAVAAAPDRADAHIFLGVALQEMDKLEAAIAAYQQGLRLDPDNIQGLTNLGAALELSGQLAEADTVLSHALTLAPTSAEVWGNLGLCRLAQGDRRRARQAFDRALDINPELARSRVCRALLRLGDGDLAEGWKDYAWRFAAGDALPDRQFAIPQWQGTPLPRGRLLIWREQGLGDELMFASLYNEMIEMAGGPPGAVVIECDPRLLGLFTRSFPKATVRIQRLPPGNSDAAECPDMDAHIPAGGAVPLLRSTLAQYPGVAYLVPDKGASARARAWLDGLPWGLKVGVCWRSRMITTRRQSSYATAPDWAPIAAHPGIQVINLQYGAQPEEIAALEAAAGRPVHVMPGLDLKDDLEGLAGLIAELDLVITAPTAVGEFAGAIGTPVWRITGATDWSTLGTAVRPWFASMRVFSHSAGVLSGIAEVAGLLDRKLPLHG</sequence>
<dbReference type="InterPro" id="IPR011990">
    <property type="entry name" value="TPR-like_helical_dom_sf"/>
</dbReference>
<feature type="repeat" description="TPR" evidence="6">
    <location>
        <begin position="153"/>
        <end position="186"/>
    </location>
</feature>
<dbReference type="PROSITE" id="PS50005">
    <property type="entry name" value="TPR"/>
    <property type="match status" value="7"/>
</dbReference>